<evidence type="ECO:0000313" key="6">
    <source>
        <dbReference type="Proteomes" id="UP000666240"/>
    </source>
</evidence>
<dbReference type="RefSeq" id="WP_209335591.1">
    <property type="nucleotide sequence ID" value="NZ_JAGIYY010000004.1"/>
</dbReference>
<keyword evidence="2 5" id="KW-0645">Protease</keyword>
<keyword evidence="1" id="KW-1188">Viral release from host cell</keyword>
<dbReference type="GO" id="GO:0006508">
    <property type="term" value="P:proteolysis"/>
    <property type="evidence" value="ECO:0007669"/>
    <property type="project" value="UniProtKB-KW"/>
</dbReference>
<sequence length="637" mass="68348">MTRSSAGGAKPPGEGARLYAPEFRRSAEIGSFNPADNSVEVLWTTGAAVRRQNWVTGRYYNEILEVTPEAVDLARLNAGAPLLAGHDTDLRAVIGSVVPGSAVIRNGKGYARVGLSAAAGDADLVAKIRTGIIRNVSVGYRLIKVVVTEQADDDDEWRVVSWEPFEISAVAVGADPGAHFRSTSAHFEPCQFVGLDLGTASQERTRASTIAELAESAGEPAFGLRHVAAGTSIQDFRHKLLELLVEREAPHTDGVLVTNFNGNRQRDQQRASAIQAAILHRINPTNALPDGAREFRGMGLIDMARDVLEAGGISTRGMNRQEIAAEALMQRSSGMHTTSDFSVILGSVVSTSLRAGYESAPQTFRPLVRETTVSDFKEVTRAQLGEAPRLEKVNEHGEYKRGTIGEGSEKYRAYKFGKIIGITREVIVNDDLNAFGRIPQMFGVAAAQLESDLVWAEILGNPVMGDGTALFHANHNNLASAAALAVAPIGAMRAAMAKQTGLDKKTVLNISPAFVIVPVELETKAEQLLRSVYQPTNANDATPASMRRLGLISEPRLDNGVVHPVTGVAIAGSNTAWYLAASPGQIDTVELAYLEGNRGVYTESKMAFNTDGIEIKARMEVGAKVIDWRAFQKNAGA</sequence>
<organism evidence="5 6">
    <name type="scientific">Tianweitania sediminis</name>
    <dbReference type="NCBI Taxonomy" id="1502156"/>
    <lineage>
        <taxon>Bacteria</taxon>
        <taxon>Pseudomonadati</taxon>
        <taxon>Pseudomonadota</taxon>
        <taxon>Alphaproteobacteria</taxon>
        <taxon>Hyphomicrobiales</taxon>
        <taxon>Phyllobacteriaceae</taxon>
        <taxon>Tianweitania</taxon>
    </lineage>
</organism>
<evidence type="ECO:0000313" key="5">
    <source>
        <dbReference type="EMBL" id="MBP0439547.1"/>
    </source>
</evidence>
<dbReference type="EMBL" id="JAGIYY010000004">
    <property type="protein sequence ID" value="MBP0439547.1"/>
    <property type="molecule type" value="Genomic_DNA"/>
</dbReference>
<keyword evidence="3" id="KW-0378">Hydrolase</keyword>
<gene>
    <name evidence="5" type="ORF">J5Y06_12870</name>
</gene>
<dbReference type="NCBIfam" id="NF045541">
    <property type="entry name" value="scaf_prot_MCP2"/>
    <property type="match status" value="1"/>
</dbReference>
<evidence type="ECO:0000259" key="4">
    <source>
        <dbReference type="Pfam" id="PF04586"/>
    </source>
</evidence>
<feature type="domain" description="Prohead serine protease" evidence="4">
    <location>
        <begin position="65"/>
        <end position="182"/>
    </location>
</feature>
<reference evidence="5" key="1">
    <citation type="submission" date="2021-03" db="EMBL/GenBank/DDBJ databases">
        <title>Genome sequencing and assembly of Tianweitania sediminis.</title>
        <authorList>
            <person name="Chhetri G."/>
        </authorList>
    </citation>
    <scope>NUCLEOTIDE SEQUENCE</scope>
    <source>
        <strain evidence="5">Z8</strain>
    </source>
</reference>
<comment type="caution">
    <text evidence="5">The sequence shown here is derived from an EMBL/GenBank/DDBJ whole genome shotgun (WGS) entry which is preliminary data.</text>
</comment>
<keyword evidence="6" id="KW-1185">Reference proteome</keyword>
<accession>A0A8J7R1E5</accession>
<evidence type="ECO:0000256" key="3">
    <source>
        <dbReference type="ARBA" id="ARBA00022801"/>
    </source>
</evidence>
<dbReference type="Pfam" id="PF25209">
    <property type="entry name" value="Phage_capsid_4"/>
    <property type="match status" value="1"/>
</dbReference>
<dbReference type="GO" id="GO:0008233">
    <property type="term" value="F:peptidase activity"/>
    <property type="evidence" value="ECO:0007669"/>
    <property type="project" value="UniProtKB-KW"/>
</dbReference>
<protein>
    <submittedName>
        <fullName evidence="5">HK97 family phage prohead protease</fullName>
    </submittedName>
</protein>
<dbReference type="AlphaFoldDB" id="A0A8J7R1E5"/>
<evidence type="ECO:0000256" key="2">
    <source>
        <dbReference type="ARBA" id="ARBA00022670"/>
    </source>
</evidence>
<dbReference type="Pfam" id="PF04586">
    <property type="entry name" value="Peptidase_S78"/>
    <property type="match status" value="1"/>
</dbReference>
<name>A0A8J7R1E5_9HYPH</name>
<dbReference type="InterPro" id="IPR054613">
    <property type="entry name" value="Peptidase_S78_dom"/>
</dbReference>
<proteinExistence type="predicted"/>
<dbReference type="Proteomes" id="UP000666240">
    <property type="component" value="Unassembled WGS sequence"/>
</dbReference>
<evidence type="ECO:0000256" key="1">
    <source>
        <dbReference type="ARBA" id="ARBA00022612"/>
    </source>
</evidence>